<reference evidence="2" key="1">
    <citation type="submission" date="2020-01" db="EMBL/GenBank/DDBJ databases">
        <authorList>
            <person name="Meier V. D."/>
            <person name="Meier V D."/>
        </authorList>
    </citation>
    <scope>NUCLEOTIDE SEQUENCE</scope>
    <source>
        <strain evidence="2">HLG_WM_MAG_09</strain>
    </source>
</reference>
<gene>
    <name evidence="2" type="ORF">HELGO_WM40373</name>
</gene>
<dbReference type="Pfam" id="PF19040">
    <property type="entry name" value="SGNH"/>
    <property type="match status" value="1"/>
</dbReference>
<evidence type="ECO:0000259" key="1">
    <source>
        <dbReference type="Pfam" id="PF19040"/>
    </source>
</evidence>
<dbReference type="AlphaFoldDB" id="A0A6S6U0B8"/>
<dbReference type="InterPro" id="IPR043968">
    <property type="entry name" value="SGNH"/>
</dbReference>
<evidence type="ECO:0000313" key="2">
    <source>
        <dbReference type="EMBL" id="CAA6822193.1"/>
    </source>
</evidence>
<feature type="domain" description="SGNH" evidence="1">
    <location>
        <begin position="67"/>
        <end position="271"/>
    </location>
</feature>
<sequence>MIKRISKHLSHAGLFSLFITAISGVLVTAQASETRADILLAADPVKSGEYVRQRFLQQLKKPFVPTDQRKKMLVIGDSHAQDFYNALLENNVNQRYQINTRRIPAICGLYLGSENIQPLIEKKHIPICEEADTLKAAMPQMKQADVVILAANWKLWSVQRLRTTVENLQIKAPQKLFVVGRKNFGKVNPRKYLRMPDNELKQLRNPVSGAQQEVNQTMKQLLPKTVVVDIQGLVCKSEDDCPLFTPQAKLISFDGGHLTEWGARYVGSILLRSGPLDQL</sequence>
<accession>A0A6S6U0B8</accession>
<proteinExistence type="predicted"/>
<organism evidence="2">
    <name type="scientific">uncultured Thiotrichaceae bacterium</name>
    <dbReference type="NCBI Taxonomy" id="298394"/>
    <lineage>
        <taxon>Bacteria</taxon>
        <taxon>Pseudomonadati</taxon>
        <taxon>Pseudomonadota</taxon>
        <taxon>Gammaproteobacteria</taxon>
        <taxon>Thiotrichales</taxon>
        <taxon>Thiotrichaceae</taxon>
        <taxon>environmental samples</taxon>
    </lineage>
</organism>
<name>A0A6S6U0B8_9GAMM</name>
<protein>
    <recommendedName>
        <fullName evidence="1">SGNH domain-containing protein</fullName>
    </recommendedName>
</protein>
<dbReference type="EMBL" id="CACVAT010000365">
    <property type="protein sequence ID" value="CAA6822193.1"/>
    <property type="molecule type" value="Genomic_DNA"/>
</dbReference>